<keyword evidence="2" id="KW-0805">Transcription regulation</keyword>
<organism evidence="6 7">
    <name type="scientific">Komagataeibacter europaeus</name>
    <name type="common">Gluconacetobacter europaeus</name>
    <dbReference type="NCBI Taxonomy" id="33995"/>
    <lineage>
        <taxon>Bacteria</taxon>
        <taxon>Pseudomonadati</taxon>
        <taxon>Pseudomonadota</taxon>
        <taxon>Alphaproteobacteria</taxon>
        <taxon>Acetobacterales</taxon>
        <taxon>Acetobacteraceae</taxon>
        <taxon>Komagataeibacter</taxon>
    </lineage>
</organism>
<dbReference type="Gene3D" id="1.10.10.10">
    <property type="entry name" value="Winged helix-like DNA-binding domain superfamily/Winged helix DNA-binding domain"/>
    <property type="match status" value="1"/>
</dbReference>
<evidence type="ECO:0000256" key="1">
    <source>
        <dbReference type="ARBA" id="ARBA00009437"/>
    </source>
</evidence>
<feature type="domain" description="HTH lysR-type" evidence="5">
    <location>
        <begin position="17"/>
        <end position="74"/>
    </location>
</feature>
<keyword evidence="4" id="KW-0804">Transcription</keyword>
<proteinExistence type="inferred from homology"/>
<dbReference type="AlphaFoldDB" id="A0A0M0EFP7"/>
<dbReference type="PANTHER" id="PTHR30419:SF8">
    <property type="entry name" value="NITROGEN ASSIMILATION TRANSCRIPTIONAL ACTIVATOR-RELATED"/>
    <property type="match status" value="1"/>
</dbReference>
<keyword evidence="3" id="KW-0238">DNA-binding</keyword>
<evidence type="ECO:0000313" key="6">
    <source>
        <dbReference type="EMBL" id="KON64070.1"/>
    </source>
</evidence>
<protein>
    <submittedName>
        <fullName evidence="6">Hydrogen peroxide-inducible activator protein</fullName>
    </submittedName>
</protein>
<evidence type="ECO:0000256" key="2">
    <source>
        <dbReference type="ARBA" id="ARBA00023015"/>
    </source>
</evidence>
<evidence type="ECO:0000256" key="3">
    <source>
        <dbReference type="ARBA" id="ARBA00023125"/>
    </source>
</evidence>
<dbReference type="GO" id="GO:0003700">
    <property type="term" value="F:DNA-binding transcription factor activity"/>
    <property type="evidence" value="ECO:0007669"/>
    <property type="project" value="InterPro"/>
</dbReference>
<name>A0A0M0EFP7_KOMEU</name>
<gene>
    <name evidence="6" type="primary">oxyR3</name>
    <name evidence="6" type="ORF">KOEU_24210</name>
</gene>
<keyword evidence="7" id="KW-1185">Reference proteome</keyword>
<evidence type="ECO:0000259" key="5">
    <source>
        <dbReference type="PROSITE" id="PS50931"/>
    </source>
</evidence>
<dbReference type="SUPFAM" id="SSF53850">
    <property type="entry name" value="Periplasmic binding protein-like II"/>
    <property type="match status" value="1"/>
</dbReference>
<dbReference type="PANTHER" id="PTHR30419">
    <property type="entry name" value="HTH-TYPE TRANSCRIPTIONAL REGULATOR YBHD"/>
    <property type="match status" value="1"/>
</dbReference>
<sequence length="324" mass="36163">MLDRSRRSNISVTSWDLDGRILQYFLTVIAEGSIRGAAERLNVAASAISRQIGDLEYRCGLKLLERKPRGVIPTTAGRALADFARIQHEDSERLLNYFRTLHGQHEKIMRICCAEGLAEDIIDHVLPLFRQSFPRTRLQIQGRPAADIASVLLEGGADIGLTYDLVPCQGIRSVLCASQPISIIVHAGHEWLEHTRIRPRHLAARPLALLSENHALRRRLQQMETNAGVCFQPTLEAEDINTLRSFVMSGQGISLLPHFTVRRQAEAGVLRTIPLDNMPLCVTTHVVARVQRRMDPMLESLLGMLADHHPALQPPVDSVTRLSA</sequence>
<dbReference type="PROSITE" id="PS50931">
    <property type="entry name" value="HTH_LYSR"/>
    <property type="match status" value="1"/>
</dbReference>
<dbReference type="GO" id="GO:0003677">
    <property type="term" value="F:DNA binding"/>
    <property type="evidence" value="ECO:0007669"/>
    <property type="project" value="UniProtKB-KW"/>
</dbReference>
<dbReference type="InterPro" id="IPR036388">
    <property type="entry name" value="WH-like_DNA-bd_sf"/>
</dbReference>
<dbReference type="RefSeq" id="WP_161804125.1">
    <property type="nucleotide sequence ID" value="NZ_LHUQ01000015.1"/>
</dbReference>
<comment type="caution">
    <text evidence="6">The sequence shown here is derived from an EMBL/GenBank/DDBJ whole genome shotgun (WGS) entry which is preliminary data.</text>
</comment>
<dbReference type="EMBL" id="LHUQ01000015">
    <property type="protein sequence ID" value="KON64070.1"/>
    <property type="molecule type" value="Genomic_DNA"/>
</dbReference>
<dbReference type="CDD" id="cd05466">
    <property type="entry name" value="PBP2_LTTR_substrate"/>
    <property type="match status" value="1"/>
</dbReference>
<dbReference type="InterPro" id="IPR036390">
    <property type="entry name" value="WH_DNA-bd_sf"/>
</dbReference>
<dbReference type="SUPFAM" id="SSF46785">
    <property type="entry name" value="Winged helix' DNA-binding domain"/>
    <property type="match status" value="1"/>
</dbReference>
<dbReference type="Gene3D" id="3.40.190.290">
    <property type="match status" value="1"/>
</dbReference>
<evidence type="ECO:0000256" key="4">
    <source>
        <dbReference type="ARBA" id="ARBA00023163"/>
    </source>
</evidence>
<evidence type="ECO:0000313" key="7">
    <source>
        <dbReference type="Proteomes" id="UP000037566"/>
    </source>
</evidence>
<accession>A0A0M0EFP7</accession>
<dbReference type="STRING" id="33995.KOEU_24210"/>
<dbReference type="Pfam" id="PF03466">
    <property type="entry name" value="LysR_substrate"/>
    <property type="match status" value="1"/>
</dbReference>
<dbReference type="Proteomes" id="UP000037566">
    <property type="component" value="Unassembled WGS sequence"/>
</dbReference>
<dbReference type="Pfam" id="PF00126">
    <property type="entry name" value="HTH_1"/>
    <property type="match status" value="1"/>
</dbReference>
<dbReference type="InterPro" id="IPR005119">
    <property type="entry name" value="LysR_subst-bd"/>
</dbReference>
<dbReference type="InterPro" id="IPR050950">
    <property type="entry name" value="HTH-type_LysR_regulators"/>
</dbReference>
<dbReference type="InterPro" id="IPR000847">
    <property type="entry name" value="LysR_HTH_N"/>
</dbReference>
<comment type="similarity">
    <text evidence="1">Belongs to the LysR transcriptional regulatory family.</text>
</comment>
<dbReference type="PATRIC" id="fig|33995.3.peg.2698"/>
<dbReference type="GO" id="GO:0005829">
    <property type="term" value="C:cytosol"/>
    <property type="evidence" value="ECO:0007669"/>
    <property type="project" value="TreeGrafter"/>
</dbReference>
<dbReference type="OrthoDB" id="5297263at2"/>
<reference evidence="6" key="1">
    <citation type="submission" date="2015-08" db="EMBL/GenBank/DDBJ databases">
        <title>Draft genome sequence of Komagataeibacter europaeus CECT 8546 a cellulose producer strain from vinegar produced by the traditional method.</title>
        <authorList>
            <person name="Poehlein A."/>
            <person name="Valera M.J."/>
            <person name="Haack F.S."/>
            <person name="Mas A."/>
            <person name="Daniel R."/>
            <person name="Streit W.R."/>
            <person name="Mateo E."/>
        </authorList>
    </citation>
    <scope>NUCLEOTIDE SEQUENCE [LARGE SCALE GENOMIC DNA]</scope>
    <source>
        <strain evidence="6">CECT 8546</strain>
    </source>
</reference>